<name>A0ABQ5EYL9_9ASTR</name>
<reference evidence="2" key="2">
    <citation type="submission" date="2022-01" db="EMBL/GenBank/DDBJ databases">
        <authorList>
            <person name="Yamashiro T."/>
            <person name="Shiraishi A."/>
            <person name="Satake H."/>
            <person name="Nakayama K."/>
        </authorList>
    </citation>
    <scope>NUCLEOTIDE SEQUENCE</scope>
</reference>
<feature type="region of interest" description="Disordered" evidence="1">
    <location>
        <begin position="280"/>
        <end position="328"/>
    </location>
</feature>
<comment type="caution">
    <text evidence="2">The sequence shown here is derived from an EMBL/GenBank/DDBJ whole genome shotgun (WGS) entry which is preliminary data.</text>
</comment>
<keyword evidence="3" id="KW-1185">Reference proteome</keyword>
<sequence>MKGLLPLCSGPRCQDTTLGDVDAQTKFETTSEQSNDPPLSKVNTFGSGKDNMKILELMEIVHNSGSSTEEGGGGSIPQLFHSREEEQSYYTFNDLLPVSLYEEGDSLKRGDSYGPRGLKIKTFGTTEEINSLLMRLGAQADASKQGRVLRISDADAEFVDVASSEKNEQSTKLDDSTAGEAVTTASVEDSVAPTIEVSTADIGDSASPTIQVFAGIGEIAFSPLSSNPPSISKGQRKRRRIEASKETREEETCIDGKGKNFDEIQKLFDKEMKRVNTFMAMGSEEQESKKRAEGSDEDDKLRQQERKMLGRKKRAGNSKQQDFKETKYGGGPNRVDVVEDVIVDYKLYKEEFEAFEAEIKFRGRIDETETLQDIKLVLLVYNDTTVNDLQCLKITTVKRIRQSKKEKGPSMNPYSLLALDLNDLLVSASTSFVSTIVEFVVDEELSQACISQWNPCYRSLHLRRIEH</sequence>
<gene>
    <name evidence="2" type="ORF">Tco_0991215</name>
</gene>
<feature type="compositionally biased region" description="Basic and acidic residues" evidence="1">
    <location>
        <begin position="163"/>
        <end position="175"/>
    </location>
</feature>
<feature type="compositionally biased region" description="Basic and acidic residues" evidence="1">
    <location>
        <begin position="286"/>
        <end position="308"/>
    </location>
</feature>
<dbReference type="EMBL" id="BQNB010016820">
    <property type="protein sequence ID" value="GJT56161.1"/>
    <property type="molecule type" value="Genomic_DNA"/>
</dbReference>
<proteinExistence type="predicted"/>
<evidence type="ECO:0000313" key="2">
    <source>
        <dbReference type="EMBL" id="GJT56161.1"/>
    </source>
</evidence>
<feature type="compositionally biased region" description="Polar residues" evidence="1">
    <location>
        <begin position="223"/>
        <end position="233"/>
    </location>
</feature>
<feature type="region of interest" description="Disordered" evidence="1">
    <location>
        <begin position="221"/>
        <end position="254"/>
    </location>
</feature>
<evidence type="ECO:0000256" key="1">
    <source>
        <dbReference type="SAM" id="MobiDB-lite"/>
    </source>
</evidence>
<organism evidence="2 3">
    <name type="scientific">Tanacetum coccineum</name>
    <dbReference type="NCBI Taxonomy" id="301880"/>
    <lineage>
        <taxon>Eukaryota</taxon>
        <taxon>Viridiplantae</taxon>
        <taxon>Streptophyta</taxon>
        <taxon>Embryophyta</taxon>
        <taxon>Tracheophyta</taxon>
        <taxon>Spermatophyta</taxon>
        <taxon>Magnoliopsida</taxon>
        <taxon>eudicotyledons</taxon>
        <taxon>Gunneridae</taxon>
        <taxon>Pentapetalae</taxon>
        <taxon>asterids</taxon>
        <taxon>campanulids</taxon>
        <taxon>Asterales</taxon>
        <taxon>Asteraceae</taxon>
        <taxon>Asteroideae</taxon>
        <taxon>Anthemideae</taxon>
        <taxon>Anthemidinae</taxon>
        <taxon>Tanacetum</taxon>
    </lineage>
</organism>
<evidence type="ECO:0000313" key="3">
    <source>
        <dbReference type="Proteomes" id="UP001151760"/>
    </source>
</evidence>
<protein>
    <submittedName>
        <fullName evidence="2">Uncharacterized protein</fullName>
    </submittedName>
</protein>
<dbReference type="Proteomes" id="UP001151760">
    <property type="component" value="Unassembled WGS sequence"/>
</dbReference>
<accession>A0ABQ5EYL9</accession>
<feature type="region of interest" description="Disordered" evidence="1">
    <location>
        <begin position="162"/>
        <end position="185"/>
    </location>
</feature>
<reference evidence="2" key="1">
    <citation type="journal article" date="2022" name="Int. J. Mol. Sci.">
        <title>Draft Genome of Tanacetum Coccineum: Genomic Comparison of Closely Related Tanacetum-Family Plants.</title>
        <authorList>
            <person name="Yamashiro T."/>
            <person name="Shiraishi A."/>
            <person name="Nakayama K."/>
            <person name="Satake H."/>
        </authorList>
    </citation>
    <scope>NUCLEOTIDE SEQUENCE</scope>
</reference>
<feature type="compositionally biased region" description="Basic and acidic residues" evidence="1">
    <location>
        <begin position="241"/>
        <end position="254"/>
    </location>
</feature>